<dbReference type="InterPro" id="IPR002319">
    <property type="entry name" value="Phenylalanyl-tRNA_Synthase"/>
</dbReference>
<dbReference type="GO" id="GO:0004826">
    <property type="term" value="F:phenylalanine-tRNA ligase activity"/>
    <property type="evidence" value="ECO:0007669"/>
    <property type="project" value="UniProtKB-EC"/>
</dbReference>
<dbReference type="PANTHER" id="PTHR11538:SF41">
    <property type="entry name" value="PHENYLALANINE--TRNA LIGASE, MITOCHONDRIAL"/>
    <property type="match status" value="1"/>
</dbReference>
<evidence type="ECO:0000256" key="9">
    <source>
        <dbReference type="ARBA" id="ARBA00023128"/>
    </source>
</evidence>
<dbReference type="NCBIfam" id="TIGR00469">
    <property type="entry name" value="pheS_mito"/>
    <property type="match status" value="1"/>
</dbReference>
<evidence type="ECO:0000256" key="2">
    <source>
        <dbReference type="ARBA" id="ARBA00008226"/>
    </source>
</evidence>
<dbReference type="PANTHER" id="PTHR11538">
    <property type="entry name" value="PHENYLALANYL-TRNA SYNTHETASE"/>
    <property type="match status" value="1"/>
</dbReference>
<keyword evidence="9" id="KW-0496">Mitochondrion</keyword>
<dbReference type="GeneID" id="108971149"/>
<comment type="similarity">
    <text evidence="2">Belongs to the class-II aminoacyl-tRNA synthetase family.</text>
</comment>
<feature type="domain" description="Aminoacyl-transfer RNA synthetases class-II family profile" evidence="14">
    <location>
        <begin position="193"/>
        <end position="383"/>
    </location>
</feature>
<evidence type="ECO:0000256" key="7">
    <source>
        <dbReference type="ARBA" id="ARBA00022917"/>
    </source>
</evidence>
<dbReference type="Gene3D" id="3.30.930.10">
    <property type="entry name" value="Bira Bifunctional Protein, Domain 2"/>
    <property type="match status" value="1"/>
</dbReference>
<dbReference type="PROSITE" id="PS51447">
    <property type="entry name" value="FDX_ACB"/>
    <property type="match status" value="1"/>
</dbReference>
<evidence type="ECO:0000259" key="14">
    <source>
        <dbReference type="PROSITE" id="PS50862"/>
    </source>
</evidence>
<dbReference type="EMBL" id="GDHF01022495">
    <property type="protein sequence ID" value="JAI29819.1"/>
    <property type="molecule type" value="Transcribed_RNA"/>
</dbReference>
<evidence type="ECO:0000256" key="1">
    <source>
        <dbReference type="ARBA" id="ARBA00004305"/>
    </source>
</evidence>
<feature type="domain" description="FDX-ACB" evidence="15">
    <location>
        <begin position="389"/>
        <end position="486"/>
    </location>
</feature>
<name>A0A0K8UT13_BACLA</name>
<organism evidence="16">
    <name type="scientific">Bactrocera latifrons</name>
    <name type="common">Malaysian fruit fly</name>
    <name type="synonym">Chaetodacus latifrons</name>
    <dbReference type="NCBI Taxonomy" id="174628"/>
    <lineage>
        <taxon>Eukaryota</taxon>
        <taxon>Metazoa</taxon>
        <taxon>Ecdysozoa</taxon>
        <taxon>Arthropoda</taxon>
        <taxon>Hexapoda</taxon>
        <taxon>Insecta</taxon>
        <taxon>Pterygota</taxon>
        <taxon>Neoptera</taxon>
        <taxon>Endopterygota</taxon>
        <taxon>Diptera</taxon>
        <taxon>Brachycera</taxon>
        <taxon>Muscomorpha</taxon>
        <taxon>Tephritoidea</taxon>
        <taxon>Tephritidae</taxon>
        <taxon>Bactrocera</taxon>
        <taxon>Bactrocera</taxon>
    </lineage>
</organism>
<dbReference type="GO" id="GO:0006432">
    <property type="term" value="P:phenylalanyl-tRNA aminoacylation"/>
    <property type="evidence" value="ECO:0007669"/>
    <property type="project" value="InterPro"/>
</dbReference>
<keyword evidence="4 16" id="KW-0436">Ligase</keyword>
<evidence type="ECO:0000256" key="13">
    <source>
        <dbReference type="ARBA" id="ARBA00057761"/>
    </source>
</evidence>
<keyword evidence="6" id="KW-0067">ATP-binding</keyword>
<dbReference type="InterPro" id="IPR036690">
    <property type="entry name" value="Fdx_antiC-bd_sf"/>
</dbReference>
<protein>
    <recommendedName>
        <fullName evidence="3">phenylalanine--tRNA ligase</fullName>
        <ecNumber evidence="3">6.1.1.20</ecNumber>
    </recommendedName>
    <alternativeName>
        <fullName evidence="11">Phenylalanyl-tRNA synthetase</fullName>
    </alternativeName>
</protein>
<evidence type="ECO:0000256" key="8">
    <source>
        <dbReference type="ARBA" id="ARBA00022946"/>
    </source>
</evidence>
<dbReference type="OrthoDB" id="4457at2759"/>
<accession>A0A0K8UT13</accession>
<dbReference type="EC" id="6.1.1.20" evidence="3"/>
<dbReference type="CDD" id="cd00496">
    <property type="entry name" value="PheRS_alpha_core"/>
    <property type="match status" value="1"/>
</dbReference>
<dbReference type="FunFam" id="3.30.70.380:FF:000002">
    <property type="entry name" value="phenylalanine--tRNA ligase, mitochondrial"/>
    <property type="match status" value="1"/>
</dbReference>
<dbReference type="SMART" id="SM00896">
    <property type="entry name" value="FDX-ACB"/>
    <property type="match status" value="1"/>
</dbReference>
<comment type="catalytic activity">
    <reaction evidence="12">
        <text>tRNA(Phe) + L-phenylalanine + ATP = L-phenylalanyl-tRNA(Phe) + AMP + diphosphate + H(+)</text>
        <dbReference type="Rhea" id="RHEA:19413"/>
        <dbReference type="Rhea" id="RHEA-COMP:9668"/>
        <dbReference type="Rhea" id="RHEA-COMP:9699"/>
        <dbReference type="ChEBI" id="CHEBI:15378"/>
        <dbReference type="ChEBI" id="CHEBI:30616"/>
        <dbReference type="ChEBI" id="CHEBI:33019"/>
        <dbReference type="ChEBI" id="CHEBI:58095"/>
        <dbReference type="ChEBI" id="CHEBI:78442"/>
        <dbReference type="ChEBI" id="CHEBI:78531"/>
        <dbReference type="ChEBI" id="CHEBI:456215"/>
        <dbReference type="EC" id="6.1.1.20"/>
    </reaction>
</comment>
<dbReference type="SUPFAM" id="SSF55681">
    <property type="entry name" value="Class II aaRS and biotin synthetases"/>
    <property type="match status" value="1"/>
</dbReference>
<dbReference type="Gene3D" id="3.30.70.380">
    <property type="entry name" value="Ferrodoxin-fold anticodon-binding domain"/>
    <property type="match status" value="1"/>
</dbReference>
<dbReference type="Pfam" id="PF01409">
    <property type="entry name" value="tRNA-synt_2d"/>
    <property type="match status" value="2"/>
</dbReference>
<keyword evidence="5" id="KW-0547">Nucleotide-binding</keyword>
<comment type="subcellular location">
    <subcellularLocation>
        <location evidence="1">Mitochondrion matrix</location>
    </subcellularLocation>
</comment>
<dbReference type="SUPFAM" id="SSF54991">
    <property type="entry name" value="Anticodon-binding domain of PheRS"/>
    <property type="match status" value="1"/>
</dbReference>
<reference evidence="16" key="1">
    <citation type="submission" date="2015-06" db="EMBL/GenBank/DDBJ databases">
        <authorList>
            <person name="Hoefler B.C."/>
            <person name="Straight P.D."/>
        </authorList>
    </citation>
    <scope>NUCLEOTIDE SEQUENCE</scope>
</reference>
<proteinExistence type="inferred from homology"/>
<dbReference type="InterPro" id="IPR006195">
    <property type="entry name" value="aa-tRNA-synth_II"/>
</dbReference>
<keyword evidence="8" id="KW-0809">Transit peptide</keyword>
<keyword evidence="7" id="KW-0648">Protein biosynthesis</keyword>
<dbReference type="InterPro" id="IPR004530">
    <property type="entry name" value="Phe-tRNA-synth_IIc_mito"/>
</dbReference>
<evidence type="ECO:0000256" key="3">
    <source>
        <dbReference type="ARBA" id="ARBA00012814"/>
    </source>
</evidence>
<evidence type="ECO:0000259" key="15">
    <source>
        <dbReference type="PROSITE" id="PS51447"/>
    </source>
</evidence>
<evidence type="ECO:0000256" key="4">
    <source>
        <dbReference type="ARBA" id="ARBA00022598"/>
    </source>
</evidence>
<dbReference type="GO" id="GO:0005524">
    <property type="term" value="F:ATP binding"/>
    <property type="evidence" value="ECO:0007669"/>
    <property type="project" value="UniProtKB-KW"/>
</dbReference>
<comment type="function">
    <text evidence="13">Is responsible for the charging of tRNA(Phe) with phenylalanine in mitochondrial translation.</text>
</comment>
<dbReference type="AlphaFoldDB" id="A0A0K8UT13"/>
<evidence type="ECO:0000256" key="12">
    <source>
        <dbReference type="ARBA" id="ARBA00049255"/>
    </source>
</evidence>
<gene>
    <name evidence="16" type="primary">Aats-phe_3</name>
    <name evidence="16" type="ORF">c2_g1_i4</name>
</gene>
<evidence type="ECO:0000313" key="16">
    <source>
        <dbReference type="EMBL" id="JAI29819.1"/>
    </source>
</evidence>
<dbReference type="GO" id="GO:0000049">
    <property type="term" value="F:tRNA binding"/>
    <property type="evidence" value="ECO:0007669"/>
    <property type="project" value="InterPro"/>
</dbReference>
<evidence type="ECO:0000256" key="10">
    <source>
        <dbReference type="ARBA" id="ARBA00023146"/>
    </source>
</evidence>
<evidence type="ECO:0000256" key="6">
    <source>
        <dbReference type="ARBA" id="ARBA00022840"/>
    </source>
</evidence>
<dbReference type="InterPro" id="IPR045864">
    <property type="entry name" value="aa-tRNA-synth_II/BPL/LPL"/>
</dbReference>
<evidence type="ECO:0000256" key="11">
    <source>
        <dbReference type="ARBA" id="ARBA00031194"/>
    </source>
</evidence>
<evidence type="ECO:0000256" key="5">
    <source>
        <dbReference type="ARBA" id="ARBA00022741"/>
    </source>
</evidence>
<dbReference type="GO" id="GO:0005759">
    <property type="term" value="C:mitochondrial matrix"/>
    <property type="evidence" value="ECO:0007669"/>
    <property type="project" value="UniProtKB-SubCell"/>
</dbReference>
<sequence length="486" mass="56332">MSNSKLKRVHLKFNMLIIRQWRQLNGATPSTSRNWLYLQTGQQYTGANQCRQNRQMATSVGAADAKTSLEIDGKIYPTDDWTNVTPKILSYLGVKKHLQRNHPLSIIRQRIINYFYACYRNSRGNPLFSVYDQLSPIVTVEQNFDNLLFPADHVSRNKSDCYYINQNQLLRAHTTAHQAELIACGLDNFLVTGEVYRRDEIDSTHYPVFHQLDAVRLVTKDTLFGRNLDLEIFEKDWQFKVKDAPKPETSSKCLDQMKQMCHTLEAVKLMEHEMKDVLVGLARDLFGAHLEYRWVDTYFPFTQPSWELEVLYNGKWLEVLGCGIMRHEILQRSGAHNNIGYAFGLGLERLAMVLFDIPDIRLFWSNDSGFLKQFNEDNLHKLPKYKPISQYPQCSNDLSFWLPLGVDVDAGFACNDFYDLVRSVGGDVVEQISLVDRFKNRKTNKSSVCFRIVYRHMERTLTQAEVNEIHKSIADACVETFKAEIR</sequence>
<dbReference type="Pfam" id="PF03147">
    <property type="entry name" value="FDX-ACB"/>
    <property type="match status" value="1"/>
</dbReference>
<keyword evidence="10" id="KW-0030">Aminoacyl-tRNA synthetase</keyword>
<dbReference type="FunFam" id="3.30.930.10:FF:000053">
    <property type="entry name" value="Phenylalanyl-tRNA synthetase mitochondrial"/>
    <property type="match status" value="1"/>
</dbReference>
<dbReference type="PROSITE" id="PS50862">
    <property type="entry name" value="AA_TRNA_LIGASE_II"/>
    <property type="match status" value="1"/>
</dbReference>
<dbReference type="InterPro" id="IPR005121">
    <property type="entry name" value="Fdx_antiC-bd"/>
</dbReference>